<dbReference type="PANTHER" id="PTHR43312:SF1">
    <property type="entry name" value="NADP-DEPENDENT OXIDOREDUCTASE DOMAIN-CONTAINING PROTEIN"/>
    <property type="match status" value="1"/>
</dbReference>
<dbReference type="Pfam" id="PF00248">
    <property type="entry name" value="Aldo_ket_red"/>
    <property type="match status" value="1"/>
</dbReference>
<evidence type="ECO:0000259" key="1">
    <source>
        <dbReference type="Pfam" id="PF00248"/>
    </source>
</evidence>
<comment type="caution">
    <text evidence="2">The sequence shown here is derived from an EMBL/GenBank/DDBJ whole genome shotgun (WGS) entry which is preliminary data.</text>
</comment>
<sequence length="328" mass="36402">MRSRPFGRSGHTVGEIGFGAWAIGAAWGTVDDRDSIAALHAALDAGLDFIDTADVYGDGHSERLIARVLKERGGKRPFVATKAGRRLPRQEVAGYTAQNLQEWVDRSRRNLEMETLDLLQLHCPPTDAYYHPEIFEHLERLVERGAIARYGVSVERVEEALKAIEYPNVASVQIIFNMFRLRPAGLFFQEALRRGVAVIARVPLASGMLSGKFRADTRFEESDHRNFNRNGEAFDVGETFSGVPYEVGLAAVEKLRPLVPAGATMAQFALRWILMHEAVSVVIPGAKNPEQALANIAAAGLPALPEEVMAEVARIYEQDIKPHVHQRW</sequence>
<dbReference type="InterPro" id="IPR053135">
    <property type="entry name" value="AKR2_Oxidoreductase"/>
</dbReference>
<dbReference type="InterPro" id="IPR023210">
    <property type="entry name" value="NADP_OxRdtase_dom"/>
</dbReference>
<dbReference type="EMBL" id="VLJS01000124">
    <property type="protein sequence ID" value="TWH02741.1"/>
    <property type="molecule type" value="Genomic_DNA"/>
</dbReference>
<dbReference type="Proteomes" id="UP000321583">
    <property type="component" value="Unassembled WGS sequence"/>
</dbReference>
<dbReference type="CDD" id="cd19086">
    <property type="entry name" value="AKR_AKR11C1"/>
    <property type="match status" value="1"/>
</dbReference>
<evidence type="ECO:0000313" key="3">
    <source>
        <dbReference type="Proteomes" id="UP000321583"/>
    </source>
</evidence>
<reference evidence="2 3" key="1">
    <citation type="submission" date="2019-07" db="EMBL/GenBank/DDBJ databases">
        <title>Genome sequencing of lignin-degrading bacterial isolates.</title>
        <authorList>
            <person name="Gladden J."/>
        </authorList>
    </citation>
    <scope>NUCLEOTIDE SEQUENCE [LARGE SCALE GENOMIC DNA]</scope>
    <source>
        <strain evidence="2 3">J19</strain>
    </source>
</reference>
<dbReference type="SUPFAM" id="SSF51430">
    <property type="entry name" value="NAD(P)-linked oxidoreductase"/>
    <property type="match status" value="1"/>
</dbReference>
<name>A0A562D0I4_9GAMM</name>
<dbReference type="PANTHER" id="PTHR43312">
    <property type="entry name" value="D-THREO-ALDOSE 1-DEHYDROGENASE"/>
    <property type="match status" value="1"/>
</dbReference>
<feature type="domain" description="NADP-dependent oxidoreductase" evidence="1">
    <location>
        <begin position="15"/>
        <end position="316"/>
    </location>
</feature>
<dbReference type="AlphaFoldDB" id="A0A562D0I4"/>
<proteinExistence type="predicted"/>
<evidence type="ECO:0000313" key="2">
    <source>
        <dbReference type="EMBL" id="TWH02741.1"/>
    </source>
</evidence>
<dbReference type="RefSeq" id="WP_026010236.1">
    <property type="nucleotide sequence ID" value="NZ_VLJS01000124.1"/>
</dbReference>
<keyword evidence="3" id="KW-1185">Reference proteome</keyword>
<dbReference type="OrthoDB" id="9772407at2"/>
<dbReference type="InterPro" id="IPR036812">
    <property type="entry name" value="NAD(P)_OxRdtase_dom_sf"/>
</dbReference>
<protein>
    <submittedName>
        <fullName evidence="2">Aryl-alcohol dehydrogenase-like predicted oxidoreductase</fullName>
    </submittedName>
</protein>
<gene>
    <name evidence="2" type="ORF">L613_000900000220</name>
</gene>
<accession>A0A562D0I4</accession>
<organism evidence="2 3">
    <name type="scientific">Pseudoxanthomonas taiwanensis J19</name>
    <dbReference type="NCBI Taxonomy" id="935569"/>
    <lineage>
        <taxon>Bacteria</taxon>
        <taxon>Pseudomonadati</taxon>
        <taxon>Pseudomonadota</taxon>
        <taxon>Gammaproteobacteria</taxon>
        <taxon>Lysobacterales</taxon>
        <taxon>Lysobacteraceae</taxon>
        <taxon>Pseudoxanthomonas</taxon>
    </lineage>
</organism>
<dbReference type="Gene3D" id="3.20.20.100">
    <property type="entry name" value="NADP-dependent oxidoreductase domain"/>
    <property type="match status" value="1"/>
</dbReference>